<keyword evidence="1" id="KW-0812">Transmembrane</keyword>
<keyword evidence="3" id="KW-1185">Reference proteome</keyword>
<keyword evidence="1" id="KW-0472">Membrane</keyword>
<sequence length="252" mass="27526">MSANAEKLLGQMADRSGRAGEAASLQGYIDAIEPDRIYGWAWNSSDPSERLSVEIRQGEQLIVRLEASQPRPDLVANGIGDGRYAFIANIPAIAEIDRASPVSVVAMTADGSAELELRRQPAQEGSGRGNSIGPVSAAVLGEIRARDQRLQGQLRQLVSVAQERGGLDQEMHDRLSHALARLDLALPEIERRVGALEVFELRFETLLQKTDKRLGSMEALLKPRQPWLLRLWALLATLAAFGLVAHQLLRGA</sequence>
<dbReference type="RefSeq" id="WP_133613132.1">
    <property type="nucleotide sequence ID" value="NZ_SNYW01000007.1"/>
</dbReference>
<dbReference type="Proteomes" id="UP000295783">
    <property type="component" value="Unassembled WGS sequence"/>
</dbReference>
<organism evidence="2 3">
    <name type="scientific">Dongia mobilis</name>
    <dbReference type="NCBI Taxonomy" id="578943"/>
    <lineage>
        <taxon>Bacteria</taxon>
        <taxon>Pseudomonadati</taxon>
        <taxon>Pseudomonadota</taxon>
        <taxon>Alphaproteobacteria</taxon>
        <taxon>Rhodospirillales</taxon>
        <taxon>Dongiaceae</taxon>
        <taxon>Dongia</taxon>
    </lineage>
</organism>
<reference evidence="2 3" key="1">
    <citation type="submission" date="2019-03" db="EMBL/GenBank/DDBJ databases">
        <title>Genomic Encyclopedia of Type Strains, Phase III (KMG-III): the genomes of soil and plant-associated and newly described type strains.</title>
        <authorList>
            <person name="Whitman W."/>
        </authorList>
    </citation>
    <scope>NUCLEOTIDE SEQUENCE [LARGE SCALE GENOMIC DNA]</scope>
    <source>
        <strain evidence="2 3">CGMCC 1.7660</strain>
    </source>
</reference>
<keyword evidence="1" id="KW-1133">Transmembrane helix</keyword>
<protein>
    <recommendedName>
        <fullName evidence="4">Membrane-anchored protein</fullName>
    </recommendedName>
</protein>
<evidence type="ECO:0000313" key="2">
    <source>
        <dbReference type="EMBL" id="TDQ83374.1"/>
    </source>
</evidence>
<dbReference type="EMBL" id="SNYW01000007">
    <property type="protein sequence ID" value="TDQ83374.1"/>
    <property type="molecule type" value="Genomic_DNA"/>
</dbReference>
<evidence type="ECO:0008006" key="4">
    <source>
        <dbReference type="Google" id="ProtNLM"/>
    </source>
</evidence>
<dbReference type="OrthoDB" id="118340at2"/>
<proteinExistence type="predicted"/>
<feature type="transmembrane region" description="Helical" evidence="1">
    <location>
        <begin position="227"/>
        <end position="249"/>
    </location>
</feature>
<comment type="caution">
    <text evidence="2">The sequence shown here is derived from an EMBL/GenBank/DDBJ whole genome shotgun (WGS) entry which is preliminary data.</text>
</comment>
<accession>A0A4R6WQ83</accession>
<gene>
    <name evidence="2" type="ORF">A8950_1660</name>
</gene>
<evidence type="ECO:0000256" key="1">
    <source>
        <dbReference type="SAM" id="Phobius"/>
    </source>
</evidence>
<evidence type="ECO:0000313" key="3">
    <source>
        <dbReference type="Proteomes" id="UP000295783"/>
    </source>
</evidence>
<name>A0A4R6WQ83_9PROT</name>
<dbReference type="AlphaFoldDB" id="A0A4R6WQ83"/>